<proteinExistence type="predicted"/>
<dbReference type="AlphaFoldDB" id="A0A540VNZ1"/>
<comment type="caution">
    <text evidence="2">The sequence shown here is derived from an EMBL/GenBank/DDBJ whole genome shotgun (WGS) entry which is preliminary data.</text>
</comment>
<dbReference type="EMBL" id="VIFK01000203">
    <property type="protein sequence ID" value="TQE98436.1"/>
    <property type="molecule type" value="Genomic_DNA"/>
</dbReference>
<feature type="region of interest" description="Disordered" evidence="1">
    <location>
        <begin position="23"/>
        <end position="49"/>
    </location>
</feature>
<gene>
    <name evidence="2" type="ORF">FKY71_13860</name>
</gene>
<accession>A0A540VNZ1</accession>
<sequence>MRKEIKELMGLGLSRDAAERAVAKANLSHDQQAARDERRAAEAAQAKGLSGKAAEAFRTRYVASLQAGRQALRSHVQAVMSSPAAAGRPEAARDVALTPGLSTREAIDRLSRMPVEDPDTAAKSILEA</sequence>
<evidence type="ECO:0000256" key="1">
    <source>
        <dbReference type="SAM" id="MobiDB-lite"/>
    </source>
</evidence>
<name>A0A540VNZ1_9GAMM</name>
<evidence type="ECO:0000313" key="2">
    <source>
        <dbReference type="EMBL" id="TQE98436.1"/>
    </source>
</evidence>
<feature type="compositionally biased region" description="Basic and acidic residues" evidence="1">
    <location>
        <begin position="32"/>
        <end position="41"/>
    </location>
</feature>
<dbReference type="Proteomes" id="UP000315400">
    <property type="component" value="Unassembled WGS sequence"/>
</dbReference>
<protein>
    <submittedName>
        <fullName evidence="2">Uncharacterized protein</fullName>
    </submittedName>
</protein>
<organism evidence="2 3">
    <name type="scientific">Spiribacter salinus</name>
    <dbReference type="NCBI Taxonomy" id="1335746"/>
    <lineage>
        <taxon>Bacteria</taxon>
        <taxon>Pseudomonadati</taxon>
        <taxon>Pseudomonadota</taxon>
        <taxon>Gammaproteobacteria</taxon>
        <taxon>Chromatiales</taxon>
        <taxon>Ectothiorhodospiraceae</taxon>
        <taxon>Spiribacter</taxon>
    </lineage>
</organism>
<evidence type="ECO:0000313" key="3">
    <source>
        <dbReference type="Proteomes" id="UP000315400"/>
    </source>
</evidence>
<reference evidence="2 3" key="1">
    <citation type="submission" date="2019-06" db="EMBL/GenBank/DDBJ databases">
        <title>Metagenome assembled Genome of Spiribacter salinus SL48-SHIP from the microbial mat of Salt Lake 48 (Novosibirsk region, Russia).</title>
        <authorList>
            <person name="Shipova A."/>
            <person name="Rozanov A.S."/>
            <person name="Bryanskaya A.V."/>
            <person name="Peltek S.E."/>
        </authorList>
    </citation>
    <scope>NUCLEOTIDE SEQUENCE [LARGE SCALE GENOMIC DNA]</scope>
    <source>
        <strain evidence="2">SL48-SHIP-2</strain>
    </source>
</reference>